<keyword evidence="4" id="KW-1185">Reference proteome</keyword>
<dbReference type="RefSeq" id="WP_187257591.1">
    <property type="nucleotide sequence ID" value="NZ_JBHULF010000006.1"/>
</dbReference>
<dbReference type="Pfam" id="PF17116">
    <property type="entry name" value="T9SS_plug_1st"/>
    <property type="match status" value="1"/>
</dbReference>
<evidence type="ECO:0000256" key="1">
    <source>
        <dbReference type="SAM" id="SignalP"/>
    </source>
</evidence>
<sequence length="433" mass="49724">MKCISIGFMVMVSLCLLAPQASLVAQEPDEIYYSNIQNVKLHLAGNPLGYPVIRLGSSDQLELHFDDREGGTKAYSYTWQLCNADWTPAVLSPMDYIRGFTQQRIITYRASSVALTRYTHYQQVVPDRNCAPSRSGNYLLKVFLNGDPSRLAFTRRVLVVEEKAAVSVQVQQPFNNQVFTTHQKLVFTVNTRQLNMVNAMQQVTVAILQNNRWDNRKSGLRPTFMRQNQLEYNTEQDAVFAAGKEWRWLDLRSFRLQTDRVDSAVYKSGATNVYVTTDADRSPLRFVYYRDANGMFYNETLDGMNPYWQGDYATVYFSFRPPAGMPFKKDLYLFGELTNYGRDSQSKMVFNQERGVYETSIWLKQGYYDYAYALKEGEGAAATFDFGRTEGNYWETENNYTILVYYRSLGGRSDELVSVTKINSLAGRPRGAF</sequence>
<organism evidence="3 4">
    <name type="scientific">Flavihumibacter stibioxidans</name>
    <dbReference type="NCBI Taxonomy" id="1834163"/>
    <lineage>
        <taxon>Bacteria</taxon>
        <taxon>Pseudomonadati</taxon>
        <taxon>Bacteroidota</taxon>
        <taxon>Chitinophagia</taxon>
        <taxon>Chitinophagales</taxon>
        <taxon>Chitinophagaceae</taxon>
        <taxon>Flavihumibacter</taxon>
    </lineage>
</organism>
<accession>A0ABR7MB61</accession>
<evidence type="ECO:0000313" key="4">
    <source>
        <dbReference type="Proteomes" id="UP000765802"/>
    </source>
</evidence>
<protein>
    <submittedName>
        <fullName evidence="3">DUF5103 domain-containing protein</fullName>
    </submittedName>
</protein>
<evidence type="ECO:0000259" key="2">
    <source>
        <dbReference type="Pfam" id="PF17116"/>
    </source>
</evidence>
<dbReference type="Proteomes" id="UP000765802">
    <property type="component" value="Unassembled WGS sequence"/>
</dbReference>
<reference evidence="3 4" key="1">
    <citation type="submission" date="2016-07" db="EMBL/GenBank/DDBJ databases">
        <title>Genome analysis of Flavihumibacter stibioxidans YS-17.</title>
        <authorList>
            <person name="Shi K."/>
            <person name="Han Y."/>
            <person name="Wang G."/>
        </authorList>
    </citation>
    <scope>NUCLEOTIDE SEQUENCE [LARGE SCALE GENOMIC DNA]</scope>
    <source>
        <strain evidence="3 4">YS-17</strain>
    </source>
</reference>
<proteinExistence type="predicted"/>
<keyword evidence="1" id="KW-0732">Signal</keyword>
<comment type="caution">
    <text evidence="3">The sequence shown here is derived from an EMBL/GenBank/DDBJ whole genome shotgun (WGS) entry which is preliminary data.</text>
</comment>
<gene>
    <name evidence="3" type="ORF">BC349_14570</name>
</gene>
<feature type="signal peptide" evidence="1">
    <location>
        <begin position="1"/>
        <end position="25"/>
    </location>
</feature>
<dbReference type="EMBL" id="MBUA01000027">
    <property type="protein sequence ID" value="MBC6492283.1"/>
    <property type="molecule type" value="Genomic_DNA"/>
</dbReference>
<dbReference type="InterPro" id="IPR031345">
    <property type="entry name" value="T9SS_Plug_N"/>
</dbReference>
<feature type="chain" id="PRO_5045679407" evidence="1">
    <location>
        <begin position="26"/>
        <end position="433"/>
    </location>
</feature>
<name>A0ABR7MB61_9BACT</name>
<feature type="domain" description="Type 9 secretion system plug protein N-terminal" evidence="2">
    <location>
        <begin position="36"/>
        <end position="161"/>
    </location>
</feature>
<evidence type="ECO:0000313" key="3">
    <source>
        <dbReference type="EMBL" id="MBC6492283.1"/>
    </source>
</evidence>